<dbReference type="FunCoup" id="A0A1I5X266">
    <property type="interactions" value="1"/>
</dbReference>
<accession>A0A1I5X266</accession>
<keyword evidence="4 7" id="KW-1133">Transmembrane helix</keyword>
<feature type="transmembrane region" description="Helical" evidence="7">
    <location>
        <begin position="62"/>
        <end position="80"/>
    </location>
</feature>
<evidence type="ECO:0000256" key="4">
    <source>
        <dbReference type="ARBA" id="ARBA00022989"/>
    </source>
</evidence>
<keyword evidence="2 7" id="KW-0132">Cell division</keyword>
<dbReference type="eggNOG" id="ENOG5032ZHR">
    <property type="taxonomic scope" value="Bacteria"/>
</dbReference>
<evidence type="ECO:0000313" key="9">
    <source>
        <dbReference type="EMBL" id="SFQ25926.1"/>
    </source>
</evidence>
<dbReference type="Proteomes" id="UP000183413">
    <property type="component" value="Unassembled WGS sequence"/>
</dbReference>
<feature type="compositionally biased region" description="Basic residues" evidence="8">
    <location>
        <begin position="1"/>
        <end position="10"/>
    </location>
</feature>
<evidence type="ECO:0000256" key="3">
    <source>
        <dbReference type="ARBA" id="ARBA00022692"/>
    </source>
</evidence>
<evidence type="ECO:0000256" key="1">
    <source>
        <dbReference type="ARBA" id="ARBA00022475"/>
    </source>
</evidence>
<reference evidence="9 10" key="1">
    <citation type="submission" date="2016-10" db="EMBL/GenBank/DDBJ databases">
        <authorList>
            <person name="de Groot N.N."/>
        </authorList>
    </citation>
    <scope>NUCLEOTIDE SEQUENCE [LARGE SCALE GENOMIC DNA]</scope>
    <source>
        <strain evidence="9 10">DSM 43067</strain>
    </source>
</reference>
<evidence type="ECO:0000256" key="8">
    <source>
        <dbReference type="SAM" id="MobiDB-lite"/>
    </source>
</evidence>
<proteinExistence type="inferred from homology"/>
<keyword evidence="5 7" id="KW-0472">Membrane</keyword>
<evidence type="ECO:0000256" key="6">
    <source>
        <dbReference type="ARBA" id="ARBA00023306"/>
    </source>
</evidence>
<comment type="function">
    <text evidence="7">Involved in cell division.</text>
</comment>
<keyword evidence="3 7" id="KW-0812">Transmembrane</keyword>
<gene>
    <name evidence="7" type="primary">crgA</name>
    <name evidence="9" type="ORF">SAMN04489713_12577</name>
</gene>
<dbReference type="STRING" id="1993.SAMN04489713_12577"/>
<comment type="similarity">
    <text evidence="7">Belongs to the CrgA family.</text>
</comment>
<dbReference type="InParanoid" id="A0A1I5X266"/>
<dbReference type="GO" id="GO:0005886">
    <property type="term" value="C:plasma membrane"/>
    <property type="evidence" value="ECO:0007669"/>
    <property type="project" value="UniProtKB-SubCell"/>
</dbReference>
<feature type="region of interest" description="Disordered" evidence="8">
    <location>
        <begin position="1"/>
        <end position="23"/>
    </location>
</feature>
<dbReference type="AlphaFoldDB" id="A0A1I5X266"/>
<keyword evidence="6 7" id="KW-0131">Cell cycle</keyword>
<dbReference type="Pfam" id="PF06781">
    <property type="entry name" value="CrgA"/>
    <property type="match status" value="1"/>
</dbReference>
<protein>
    <recommendedName>
        <fullName evidence="7">Cell division protein CrgA</fullName>
    </recommendedName>
</protein>
<dbReference type="EMBL" id="FOVH01000025">
    <property type="protein sequence ID" value="SFQ25926.1"/>
    <property type="molecule type" value="Genomic_DNA"/>
</dbReference>
<name>A0A1I5X266_9ACTN</name>
<dbReference type="InterPro" id="IPR009619">
    <property type="entry name" value="CrgA"/>
</dbReference>
<keyword evidence="1 7" id="KW-1003">Cell membrane</keyword>
<feature type="transmembrane region" description="Helical" evidence="7">
    <location>
        <begin position="27"/>
        <end position="50"/>
    </location>
</feature>
<sequence>MAKSKVRKKAVYTPPQKSKAPEVSPRWLVPTMVGLWLVGLIWIAVFYVTASTGTDVPYMTDLHNWNLGIGFTAIILGVILSTRWR</sequence>
<dbReference type="OrthoDB" id="5189646at2"/>
<dbReference type="HAMAP" id="MF_00631">
    <property type="entry name" value="CrgA"/>
    <property type="match status" value="1"/>
</dbReference>
<organism evidence="9 10">
    <name type="scientific">Actinomadura madurae</name>
    <dbReference type="NCBI Taxonomy" id="1993"/>
    <lineage>
        <taxon>Bacteria</taxon>
        <taxon>Bacillati</taxon>
        <taxon>Actinomycetota</taxon>
        <taxon>Actinomycetes</taxon>
        <taxon>Streptosporangiales</taxon>
        <taxon>Thermomonosporaceae</taxon>
        <taxon>Actinomadura</taxon>
    </lineage>
</organism>
<evidence type="ECO:0000256" key="5">
    <source>
        <dbReference type="ARBA" id="ARBA00023136"/>
    </source>
</evidence>
<evidence type="ECO:0000256" key="7">
    <source>
        <dbReference type="HAMAP-Rule" id="MF_00631"/>
    </source>
</evidence>
<keyword evidence="10" id="KW-1185">Reference proteome</keyword>
<comment type="subcellular location">
    <subcellularLocation>
        <location evidence="7">Cell membrane</location>
        <topology evidence="7">Multi-pass membrane protein</topology>
    </subcellularLocation>
</comment>
<dbReference type="GO" id="GO:0051301">
    <property type="term" value="P:cell division"/>
    <property type="evidence" value="ECO:0007669"/>
    <property type="project" value="UniProtKB-UniRule"/>
</dbReference>
<evidence type="ECO:0000256" key="2">
    <source>
        <dbReference type="ARBA" id="ARBA00022618"/>
    </source>
</evidence>
<evidence type="ECO:0000313" key="10">
    <source>
        <dbReference type="Proteomes" id="UP000183413"/>
    </source>
</evidence>